<keyword evidence="3" id="KW-1185">Reference proteome</keyword>
<proteinExistence type="predicted"/>
<feature type="chain" id="PRO_5040783835" evidence="1">
    <location>
        <begin position="18"/>
        <end position="160"/>
    </location>
</feature>
<name>A0A9W8ZKR6_9PLEO</name>
<sequence>MQFKTLLAVAFASVAAAAPNPDFAIGTDYYSISATNTAQLSKITKALADAASSWQASVTAQPEYSSAWSELVEFQETHSGVPEGVTATDSIIEYASTPTWYDAMPTGLKAYIEKNKKEQQDLIASVIKKETTGDAVRPVGMGMYISGALAALVGGVAMAL</sequence>
<comment type="caution">
    <text evidence="2">The sequence shown here is derived from an EMBL/GenBank/DDBJ whole genome shotgun (WGS) entry which is preliminary data.</text>
</comment>
<dbReference type="EMBL" id="JAPEVA010000009">
    <property type="protein sequence ID" value="KAJ4410105.1"/>
    <property type="molecule type" value="Genomic_DNA"/>
</dbReference>
<keyword evidence="1" id="KW-0732">Signal</keyword>
<organism evidence="2 3">
    <name type="scientific">Didymella pomorum</name>
    <dbReference type="NCBI Taxonomy" id="749634"/>
    <lineage>
        <taxon>Eukaryota</taxon>
        <taxon>Fungi</taxon>
        <taxon>Dikarya</taxon>
        <taxon>Ascomycota</taxon>
        <taxon>Pezizomycotina</taxon>
        <taxon>Dothideomycetes</taxon>
        <taxon>Pleosporomycetidae</taxon>
        <taxon>Pleosporales</taxon>
        <taxon>Pleosporineae</taxon>
        <taxon>Didymellaceae</taxon>
        <taxon>Didymella</taxon>
    </lineage>
</organism>
<evidence type="ECO:0000256" key="1">
    <source>
        <dbReference type="SAM" id="SignalP"/>
    </source>
</evidence>
<evidence type="ECO:0000313" key="2">
    <source>
        <dbReference type="EMBL" id="KAJ4410105.1"/>
    </source>
</evidence>
<evidence type="ECO:0000313" key="3">
    <source>
        <dbReference type="Proteomes" id="UP001140510"/>
    </source>
</evidence>
<protein>
    <submittedName>
        <fullName evidence="2">Uncharacterized protein</fullName>
    </submittedName>
</protein>
<feature type="signal peptide" evidence="1">
    <location>
        <begin position="1"/>
        <end position="17"/>
    </location>
</feature>
<dbReference type="OrthoDB" id="5419608at2759"/>
<dbReference type="Proteomes" id="UP001140510">
    <property type="component" value="Unassembled WGS sequence"/>
</dbReference>
<dbReference type="AlphaFoldDB" id="A0A9W8ZKR6"/>
<gene>
    <name evidence="2" type="ORF">N0V91_002114</name>
</gene>
<reference evidence="2" key="1">
    <citation type="submission" date="2022-10" db="EMBL/GenBank/DDBJ databases">
        <title>Tapping the CABI collections for fungal endophytes: first genome assemblies for Collariella, Neodidymelliopsis, Ascochyta clinopodiicola, Didymella pomorum, Didymosphaeria variabile, Neocosmospora piperis and Neocucurbitaria cava.</title>
        <authorList>
            <person name="Hill R."/>
        </authorList>
    </citation>
    <scope>NUCLEOTIDE SEQUENCE</scope>
    <source>
        <strain evidence="2">IMI 355091</strain>
    </source>
</reference>
<accession>A0A9W8ZKR6</accession>